<dbReference type="SUPFAM" id="SSF55874">
    <property type="entry name" value="ATPase domain of HSP90 chaperone/DNA topoisomerase II/histidine kinase"/>
    <property type="match status" value="1"/>
</dbReference>
<reference evidence="1 2" key="1">
    <citation type="submission" date="2019-12" db="EMBL/GenBank/DDBJ databases">
        <title>Full genome sequence of a Bacillus safensis strain isolated from commercially available natto in Indonesia.</title>
        <authorList>
            <person name="Yoshida M."/>
            <person name="Uomi M."/>
            <person name="Waturangi D."/>
            <person name="Ekaputri J.J."/>
            <person name="Setiamarga D.H.E."/>
        </authorList>
    </citation>
    <scope>NUCLEOTIDE SEQUENCE [LARGE SCALE GENOMIC DNA]</scope>
    <source>
        <strain evidence="1 2">IDN1</strain>
    </source>
</reference>
<proteinExistence type="predicted"/>
<dbReference type="InterPro" id="IPR036890">
    <property type="entry name" value="HATPase_C_sf"/>
</dbReference>
<evidence type="ECO:0000313" key="1">
    <source>
        <dbReference type="EMBL" id="BBP86859.1"/>
    </source>
</evidence>
<sequence length="61" mass="6951">MREIVFDPGYTSKFDAFGTPSTGIGLSYVRELVQELGGHIQIEPKETKKVQHFCLSFLYKI</sequence>
<dbReference type="EMBL" id="AP021906">
    <property type="protein sequence ID" value="BBP86859.1"/>
    <property type="molecule type" value="Genomic_DNA"/>
</dbReference>
<gene>
    <name evidence="1" type="ORF">BsIDN1_04770</name>
</gene>
<dbReference type="AlphaFoldDB" id="A0A5S9M4M8"/>
<protein>
    <recommendedName>
        <fullName evidence="3">Histidine kinase/HSP90-like ATPase domain-containing protein</fullName>
    </recommendedName>
</protein>
<evidence type="ECO:0000313" key="2">
    <source>
        <dbReference type="Proteomes" id="UP000464658"/>
    </source>
</evidence>
<evidence type="ECO:0008006" key="3">
    <source>
        <dbReference type="Google" id="ProtNLM"/>
    </source>
</evidence>
<dbReference type="Proteomes" id="UP000464658">
    <property type="component" value="Chromosome"/>
</dbReference>
<name>A0A5S9M4M8_BACIA</name>
<accession>A0A5S9M4M8</accession>
<dbReference type="Gene3D" id="3.30.565.10">
    <property type="entry name" value="Histidine kinase-like ATPase, C-terminal domain"/>
    <property type="match status" value="1"/>
</dbReference>
<organism evidence="1 2">
    <name type="scientific">Bacillus safensis</name>
    <dbReference type="NCBI Taxonomy" id="561879"/>
    <lineage>
        <taxon>Bacteria</taxon>
        <taxon>Bacillati</taxon>
        <taxon>Bacillota</taxon>
        <taxon>Bacilli</taxon>
        <taxon>Bacillales</taxon>
        <taxon>Bacillaceae</taxon>
        <taxon>Bacillus</taxon>
    </lineage>
</organism>